<dbReference type="Proteomes" id="UP000823749">
    <property type="component" value="Chromosome 11"/>
</dbReference>
<proteinExistence type="predicted"/>
<feature type="signal peptide" evidence="1">
    <location>
        <begin position="1"/>
        <end position="20"/>
    </location>
</feature>
<protein>
    <recommendedName>
        <fullName evidence="4">Secreted protein</fullName>
    </recommendedName>
</protein>
<evidence type="ECO:0000313" key="3">
    <source>
        <dbReference type="Proteomes" id="UP000823749"/>
    </source>
</evidence>
<keyword evidence="3" id="KW-1185">Reference proteome</keyword>
<reference evidence="2" key="1">
    <citation type="submission" date="2020-08" db="EMBL/GenBank/DDBJ databases">
        <title>Plant Genome Project.</title>
        <authorList>
            <person name="Zhang R.-G."/>
        </authorList>
    </citation>
    <scope>NUCLEOTIDE SEQUENCE</scope>
    <source>
        <strain evidence="2">WSP0</strain>
        <tissue evidence="2">Leaf</tissue>
    </source>
</reference>
<evidence type="ECO:0000256" key="1">
    <source>
        <dbReference type="SAM" id="SignalP"/>
    </source>
</evidence>
<evidence type="ECO:0000313" key="2">
    <source>
        <dbReference type="EMBL" id="KAG5525941.1"/>
    </source>
</evidence>
<evidence type="ECO:0008006" key="4">
    <source>
        <dbReference type="Google" id="ProtNLM"/>
    </source>
</evidence>
<accession>A0AAV6IB72</accession>
<organism evidence="2 3">
    <name type="scientific">Rhododendron griersonianum</name>
    <dbReference type="NCBI Taxonomy" id="479676"/>
    <lineage>
        <taxon>Eukaryota</taxon>
        <taxon>Viridiplantae</taxon>
        <taxon>Streptophyta</taxon>
        <taxon>Embryophyta</taxon>
        <taxon>Tracheophyta</taxon>
        <taxon>Spermatophyta</taxon>
        <taxon>Magnoliopsida</taxon>
        <taxon>eudicotyledons</taxon>
        <taxon>Gunneridae</taxon>
        <taxon>Pentapetalae</taxon>
        <taxon>asterids</taxon>
        <taxon>Ericales</taxon>
        <taxon>Ericaceae</taxon>
        <taxon>Ericoideae</taxon>
        <taxon>Rhodoreae</taxon>
        <taxon>Rhododendron</taxon>
    </lineage>
</organism>
<name>A0AAV6IB72_9ERIC</name>
<comment type="caution">
    <text evidence="2">The sequence shown here is derived from an EMBL/GenBank/DDBJ whole genome shotgun (WGS) entry which is preliminary data.</text>
</comment>
<dbReference type="AlphaFoldDB" id="A0AAV6IB72"/>
<feature type="chain" id="PRO_5043652725" description="Secreted protein" evidence="1">
    <location>
        <begin position="21"/>
        <end position="93"/>
    </location>
</feature>
<sequence>MNALNTMVTLWASHLLVALSKNPKRNIIPVSRLPTLLAPSMQNGWTQRLLLRNLLFDNMGSMHISQGKGASGSGCSCWVSVELVLPIVKFGFE</sequence>
<keyword evidence="1" id="KW-0732">Signal</keyword>
<dbReference type="EMBL" id="JACTNZ010000011">
    <property type="protein sequence ID" value="KAG5525941.1"/>
    <property type="molecule type" value="Genomic_DNA"/>
</dbReference>
<gene>
    <name evidence="2" type="ORF">RHGRI_032294</name>
</gene>